<evidence type="ECO:0000313" key="7">
    <source>
        <dbReference type="Proteomes" id="UP000069697"/>
    </source>
</evidence>
<dbReference type="EMBL" id="BCNV01000001">
    <property type="protein sequence ID" value="GAS81123.1"/>
    <property type="molecule type" value="Genomic_DNA"/>
</dbReference>
<protein>
    <recommendedName>
        <fullName evidence="5">UPF0756 membrane protein PAHA3_1197</fullName>
    </recommendedName>
</protein>
<evidence type="ECO:0000256" key="4">
    <source>
        <dbReference type="ARBA" id="ARBA00023136"/>
    </source>
</evidence>
<dbReference type="AlphaFoldDB" id="A0A124DXH8"/>
<feature type="transmembrane region" description="Helical" evidence="5">
    <location>
        <begin position="83"/>
        <end position="102"/>
    </location>
</feature>
<feature type="transmembrane region" description="Helical" evidence="5">
    <location>
        <begin position="53"/>
        <end position="71"/>
    </location>
</feature>
<evidence type="ECO:0000256" key="2">
    <source>
        <dbReference type="ARBA" id="ARBA00022692"/>
    </source>
</evidence>
<comment type="similarity">
    <text evidence="5">Belongs to the UPF0756 family.</text>
</comment>
<dbReference type="HAMAP" id="MF_01874">
    <property type="entry name" value="UPF0756"/>
    <property type="match status" value="1"/>
</dbReference>
<keyword evidence="3 5" id="KW-1133">Transmembrane helix</keyword>
<keyword evidence="4 5" id="KW-0472">Membrane</keyword>
<comment type="caution">
    <text evidence="5">Lacks conserved residue(s) required for the propagation of feature annotation.</text>
</comment>
<proteinExistence type="inferred from homology"/>
<dbReference type="GO" id="GO:0005886">
    <property type="term" value="C:plasma membrane"/>
    <property type="evidence" value="ECO:0007669"/>
    <property type="project" value="UniProtKB-SubCell"/>
</dbReference>
<dbReference type="InterPro" id="IPR007382">
    <property type="entry name" value="UPF0756_TM"/>
</dbReference>
<gene>
    <name evidence="6" type="ORF">PAHA3_1197</name>
</gene>
<dbReference type="Pfam" id="PF04284">
    <property type="entry name" value="DUF441"/>
    <property type="match status" value="1"/>
</dbReference>
<reference evidence="7" key="2">
    <citation type="submission" date="2016-01" db="EMBL/GenBank/DDBJ databases">
        <title>Draft Genome Sequence of Paenibacillus amylolyticus Heshi-A3 that Was Isolated from Fermented Rice Bran with Aging Salted Mackerel, Which Was Named Heshiko as Traditional Fermented Seafood in Japan.</title>
        <authorList>
            <person name="Akuzawa S."/>
            <person name="Nakagawa J."/>
            <person name="Kanekatsu T."/>
            <person name="Kubota E."/>
            <person name="Ohtake R."/>
            <person name="Suzuki T."/>
            <person name="Kanesaki Y."/>
        </authorList>
    </citation>
    <scope>NUCLEOTIDE SEQUENCE [LARGE SCALE GENOMIC DNA]</scope>
    <source>
        <strain evidence="7">Heshi-A3</strain>
    </source>
</reference>
<dbReference type="Proteomes" id="UP000069697">
    <property type="component" value="Unassembled WGS sequence"/>
</dbReference>
<dbReference type="PANTHER" id="PTHR38452">
    <property type="entry name" value="UPF0756 MEMBRANE PROTEIN YEAL"/>
    <property type="match status" value="1"/>
</dbReference>
<organism evidence="6 7">
    <name type="scientific">Paenibacillus amylolyticus</name>
    <dbReference type="NCBI Taxonomy" id="1451"/>
    <lineage>
        <taxon>Bacteria</taxon>
        <taxon>Bacillati</taxon>
        <taxon>Bacillota</taxon>
        <taxon>Bacilli</taxon>
        <taxon>Bacillales</taxon>
        <taxon>Paenibacillaceae</taxon>
        <taxon>Paenibacillus</taxon>
    </lineage>
</organism>
<evidence type="ECO:0000256" key="5">
    <source>
        <dbReference type="HAMAP-Rule" id="MF_01874"/>
    </source>
</evidence>
<evidence type="ECO:0000256" key="1">
    <source>
        <dbReference type="ARBA" id="ARBA00022475"/>
    </source>
</evidence>
<comment type="caution">
    <text evidence="6">The sequence shown here is derived from an EMBL/GenBank/DDBJ whole genome shotgun (WGS) entry which is preliminary data.</text>
</comment>
<evidence type="ECO:0000313" key="6">
    <source>
        <dbReference type="EMBL" id="GAS81123.1"/>
    </source>
</evidence>
<keyword evidence="1 5" id="KW-1003">Cell membrane</keyword>
<sequence length="150" mass="15501">MKTMDMTSLLLLGFAALGIISSNTPVTVAMVFLLLLRVLNLNQAFPWLEKYGLTLGIIILTIGVMAPLASGKMSLQTIGESFLHWKSLLAIGVGLLVAYLGGRGATLMGTQPTVVAGLLIGTVLGVALFKGVPVGPLIAAGILSLLLGKS</sequence>
<name>A0A124DXH8_PAEAM</name>
<comment type="subcellular location">
    <subcellularLocation>
        <location evidence="5">Cell membrane</location>
        <topology evidence="5">Multi-pass membrane protein</topology>
    </subcellularLocation>
</comment>
<reference evidence="6 7" key="1">
    <citation type="journal article" date="2016" name="Genome Announc.">
        <title>Draft Genome Sequence of Paenibacillus amylolyticus Heshi-A3, Isolated from Fermented Rice Bran in a Japanese Fermented Seafood Dish.</title>
        <authorList>
            <person name="Akuzawa S."/>
            <person name="Nagaoka J."/>
            <person name="Kanekatsu M."/>
            <person name="Kubota E."/>
            <person name="Ohtake R."/>
            <person name="Suzuki T."/>
            <person name="Kanesaki Y."/>
        </authorList>
    </citation>
    <scope>NUCLEOTIDE SEQUENCE [LARGE SCALE GENOMIC DNA]</scope>
    <source>
        <strain evidence="6 7">Heshi-A3</strain>
    </source>
</reference>
<keyword evidence="2 5" id="KW-0812">Transmembrane</keyword>
<feature type="transmembrane region" description="Helical" evidence="5">
    <location>
        <begin position="114"/>
        <end position="147"/>
    </location>
</feature>
<evidence type="ECO:0000256" key="3">
    <source>
        <dbReference type="ARBA" id="ARBA00022989"/>
    </source>
</evidence>
<accession>A0A124DXH8</accession>
<dbReference type="PANTHER" id="PTHR38452:SF1">
    <property type="entry name" value="UPF0756 MEMBRANE PROTEIN YEAL"/>
    <property type="match status" value="1"/>
</dbReference>